<keyword evidence="4" id="KW-0175">Coiled coil</keyword>
<dbReference type="OrthoDB" id="1975037at2"/>
<accession>A0A3S0W331</accession>
<evidence type="ECO:0000256" key="2">
    <source>
        <dbReference type="ARBA" id="ARBA00023125"/>
    </source>
</evidence>
<dbReference type="InterPro" id="IPR041522">
    <property type="entry name" value="CdaR_GGDEF"/>
</dbReference>
<dbReference type="PANTHER" id="PTHR43280">
    <property type="entry name" value="ARAC-FAMILY TRANSCRIPTIONAL REGULATOR"/>
    <property type="match status" value="1"/>
</dbReference>
<dbReference type="Gene3D" id="1.10.10.60">
    <property type="entry name" value="Homeodomain-like"/>
    <property type="match status" value="2"/>
</dbReference>
<evidence type="ECO:0000313" key="8">
    <source>
        <dbReference type="Proteomes" id="UP000267430"/>
    </source>
</evidence>
<dbReference type="SMART" id="SM00342">
    <property type="entry name" value="HTH_ARAC"/>
    <property type="match status" value="1"/>
</dbReference>
<proteinExistence type="predicted"/>
<dbReference type="PROSITE" id="PS01124">
    <property type="entry name" value="HTH_ARAC_FAMILY_2"/>
    <property type="match status" value="1"/>
</dbReference>
<dbReference type="InterPro" id="IPR018060">
    <property type="entry name" value="HTH_AraC"/>
</dbReference>
<dbReference type="Pfam" id="PF17853">
    <property type="entry name" value="GGDEF_2"/>
    <property type="match status" value="1"/>
</dbReference>
<feature type="domain" description="HTH araC/xylS-type" evidence="6">
    <location>
        <begin position="652"/>
        <end position="749"/>
    </location>
</feature>
<dbReference type="PANTHER" id="PTHR43280:SF10">
    <property type="entry name" value="REGULATORY PROTEIN POCR"/>
    <property type="match status" value="1"/>
</dbReference>
<dbReference type="InterPro" id="IPR009057">
    <property type="entry name" value="Homeodomain-like_sf"/>
</dbReference>
<gene>
    <name evidence="7" type="ORF">ELQ35_04400</name>
</gene>
<keyword evidence="2" id="KW-0238">DNA-binding</keyword>
<organism evidence="7 8">
    <name type="scientific">Peribacillus cavernae</name>
    <dbReference type="NCBI Taxonomy" id="1674310"/>
    <lineage>
        <taxon>Bacteria</taxon>
        <taxon>Bacillati</taxon>
        <taxon>Bacillota</taxon>
        <taxon>Bacilli</taxon>
        <taxon>Bacillales</taxon>
        <taxon>Bacillaceae</taxon>
        <taxon>Peribacillus</taxon>
    </lineage>
</organism>
<dbReference type="RefSeq" id="WP_126863616.1">
    <property type="nucleotide sequence ID" value="NZ_JAUSTX010000004.1"/>
</dbReference>
<dbReference type="AlphaFoldDB" id="A0A3S0W331"/>
<dbReference type="Proteomes" id="UP000267430">
    <property type="component" value="Unassembled WGS sequence"/>
</dbReference>
<keyword evidence="8" id="KW-1185">Reference proteome</keyword>
<evidence type="ECO:0000256" key="4">
    <source>
        <dbReference type="SAM" id="Coils"/>
    </source>
</evidence>
<evidence type="ECO:0000313" key="7">
    <source>
        <dbReference type="EMBL" id="RUQ31593.1"/>
    </source>
</evidence>
<feature type="transmembrane region" description="Helical" evidence="5">
    <location>
        <begin position="12"/>
        <end position="37"/>
    </location>
</feature>
<keyword evidence="1" id="KW-0805">Transcription regulation</keyword>
<keyword evidence="5" id="KW-1133">Transmembrane helix</keyword>
<keyword evidence="5" id="KW-0812">Transmembrane</keyword>
<dbReference type="GO" id="GO:0003700">
    <property type="term" value="F:DNA-binding transcription factor activity"/>
    <property type="evidence" value="ECO:0007669"/>
    <property type="project" value="InterPro"/>
</dbReference>
<feature type="transmembrane region" description="Helical" evidence="5">
    <location>
        <begin position="285"/>
        <end position="306"/>
    </location>
</feature>
<name>A0A3S0W331_9BACI</name>
<dbReference type="Pfam" id="PF12833">
    <property type="entry name" value="HTH_18"/>
    <property type="match status" value="1"/>
</dbReference>
<keyword evidence="5" id="KW-0472">Membrane</keyword>
<evidence type="ECO:0000259" key="6">
    <source>
        <dbReference type="PROSITE" id="PS01124"/>
    </source>
</evidence>
<protein>
    <submittedName>
        <fullName evidence="7">AraC family transcriptional regulator</fullName>
    </submittedName>
</protein>
<keyword evidence="3" id="KW-0804">Transcription</keyword>
<sequence length="753" mass="87897">MMWHKQNYSRSIFIYALLGVTIPILLYLCFSSSYFIFQGNKQVIQSNLLTIRQVKERIDAELEYVSKSTRNVVSDDSLNEGIYNKKLRDDQAQLNEIHNKLKELQKSLKDAYSVDLYVPSQKLLISSENGVKKSLSSDTLDLYRNVQAIRKPDWGYSKQQNTIDVLTYYQPVPVITNFPQAYLAVHIYERALSSTFELEEYAESGEIFIINTDGKIISHSDKSKLGNYLFDDHNYKKITRSSVSNGYFEDDNRKETFFYGKSLSSDLITVYRIPNSILFTHHQAASLYLVVAGALIILSFIYTYFFTRRLAKPISQYIKQTNLSLDGYQKDEWKLINQDRNRLVQQVTALDMWKKNNLYRLRNFFLLKLISRDINHSNRGINTAALQAFNLDYQSKIQVLVLEMQDLECNDAFKENDNDLLFFAIDNIINEILVSQNLKGFLVQTMDNTRTIIILQLHKNLVEMELQSIANQLSVNIKHSLQTYLKMVSYFGIGRMHESWDDLAKSYQEAIVSLNYRIINPRQEIIDFEQLESTKLFSYPYVIENRILKELKNNNRATCSVLFDEFVEEIAKKCTSITQLHHAYYMLYTSLYRTMDELGDTPTELLIQKPVKEIFYLATQQQIKKWFNNELFPYLFEQVSNLSEDKGIKTVEYVKRYIQDHIELDLTLTSVAEEVNLSSPYLSKLFKKVSGESFIQYITKMKIERSKELLIQSNLTISEIAKAIGYSERTFGRVFKDTTGITPNNFRLQYKTV</sequence>
<evidence type="ECO:0000256" key="1">
    <source>
        <dbReference type="ARBA" id="ARBA00023015"/>
    </source>
</evidence>
<evidence type="ECO:0000256" key="5">
    <source>
        <dbReference type="SAM" id="Phobius"/>
    </source>
</evidence>
<evidence type="ECO:0000256" key="3">
    <source>
        <dbReference type="ARBA" id="ARBA00023163"/>
    </source>
</evidence>
<reference evidence="7 8" key="1">
    <citation type="submission" date="2018-12" db="EMBL/GenBank/DDBJ databases">
        <title>Bacillus chawlae sp. nov., Bacillus glennii sp. nov., and Bacillus saganii sp. nov. Isolated from the Vehicle Assembly Building at Kennedy Space Center where the Viking Spacecraft were Assembled.</title>
        <authorList>
            <person name="Seuylemezian A."/>
            <person name="Vaishampayan P."/>
        </authorList>
    </citation>
    <scope>NUCLEOTIDE SEQUENCE [LARGE SCALE GENOMIC DNA]</scope>
    <source>
        <strain evidence="7 8">L5</strain>
    </source>
</reference>
<dbReference type="EMBL" id="RYZZ01000005">
    <property type="protein sequence ID" value="RUQ31593.1"/>
    <property type="molecule type" value="Genomic_DNA"/>
</dbReference>
<comment type="caution">
    <text evidence="7">The sequence shown here is derived from an EMBL/GenBank/DDBJ whole genome shotgun (WGS) entry which is preliminary data.</text>
</comment>
<dbReference type="SUPFAM" id="SSF46689">
    <property type="entry name" value="Homeodomain-like"/>
    <property type="match status" value="2"/>
</dbReference>
<dbReference type="Gene3D" id="3.30.450.20">
    <property type="entry name" value="PAS domain"/>
    <property type="match status" value="1"/>
</dbReference>
<feature type="coiled-coil region" evidence="4">
    <location>
        <begin position="84"/>
        <end position="114"/>
    </location>
</feature>
<dbReference type="GO" id="GO:0043565">
    <property type="term" value="F:sequence-specific DNA binding"/>
    <property type="evidence" value="ECO:0007669"/>
    <property type="project" value="InterPro"/>
</dbReference>